<dbReference type="EMBL" id="JBEPMB010000004">
    <property type="protein sequence ID" value="MET3614722.1"/>
    <property type="molecule type" value="Genomic_DNA"/>
</dbReference>
<accession>A0ABV2J1T6</accession>
<dbReference type="PANTHER" id="PTHR30388">
    <property type="entry name" value="ALDEHYDE OXIDOREDUCTASE MOLYBDENUM COFACTOR ASSEMBLY PROTEIN"/>
    <property type="match status" value="1"/>
</dbReference>
<dbReference type="NCBIfam" id="TIGR02964">
    <property type="entry name" value="xanthine_xdhC"/>
    <property type="match status" value="1"/>
</dbReference>
<feature type="domain" description="XdhC Rossmann" evidence="2">
    <location>
        <begin position="117"/>
        <end position="256"/>
    </location>
</feature>
<dbReference type="InterPro" id="IPR027051">
    <property type="entry name" value="XdhC_Rossmann_dom"/>
</dbReference>
<sequence length="278" mass="29062">MTDNPARFLDKEGAKVLVEVASVMGSAPREQGAFMLVSMDAIAGTIGGGQLEYMAIDHARRMLAGKGGEAALSVPLGPEIGQCCGGRVEITFRPLDALLKAELAARLADDAEKQPAVYVFGAGHVGHALAAALSLLPLNVTMVESREHELAGLPENVAAKLAAMPESVVATIPTGSALLILTHDHALDFLIAAEALKRSDLAYVGMIGSATKRATFASWLKREAPQADIARLTLPVGGPLKDKRPAVIAALTAAEIMTALTHHALQHDAIGRHISPKI</sequence>
<dbReference type="RefSeq" id="WP_354557198.1">
    <property type="nucleotide sequence ID" value="NZ_JBEPMB010000004.1"/>
</dbReference>
<comment type="caution">
    <text evidence="3">The sequence shown here is derived from an EMBL/GenBank/DDBJ whole genome shotgun (WGS) entry which is preliminary data.</text>
</comment>
<reference evidence="3 4" key="1">
    <citation type="submission" date="2024-06" db="EMBL/GenBank/DDBJ databases">
        <title>Genomic Encyclopedia of Type Strains, Phase IV (KMG-IV): sequencing the most valuable type-strain genomes for metagenomic binning, comparative biology and taxonomic classification.</title>
        <authorList>
            <person name="Goeker M."/>
        </authorList>
    </citation>
    <scope>NUCLEOTIDE SEQUENCE [LARGE SCALE GENOMIC DNA]</scope>
    <source>
        <strain evidence="3 4">DSM 29780</strain>
    </source>
</reference>
<dbReference type="InterPro" id="IPR052698">
    <property type="entry name" value="MoCofactor_Util/Proc"/>
</dbReference>
<dbReference type="Pfam" id="PF13478">
    <property type="entry name" value="XdhC_C"/>
    <property type="match status" value="1"/>
</dbReference>
<dbReference type="Pfam" id="PF02625">
    <property type="entry name" value="XdhC_CoxI"/>
    <property type="match status" value="1"/>
</dbReference>
<dbReference type="Proteomes" id="UP001549047">
    <property type="component" value="Unassembled WGS sequence"/>
</dbReference>
<gene>
    <name evidence="3" type="ORF">ABID16_003059</name>
</gene>
<evidence type="ECO:0000313" key="4">
    <source>
        <dbReference type="Proteomes" id="UP001549047"/>
    </source>
</evidence>
<dbReference type="Gene3D" id="3.40.50.720">
    <property type="entry name" value="NAD(P)-binding Rossmann-like Domain"/>
    <property type="match status" value="1"/>
</dbReference>
<keyword evidence="4" id="KW-1185">Reference proteome</keyword>
<dbReference type="InterPro" id="IPR014308">
    <property type="entry name" value="Xanthine_DH_XdhC"/>
</dbReference>
<evidence type="ECO:0000259" key="2">
    <source>
        <dbReference type="Pfam" id="PF13478"/>
    </source>
</evidence>
<dbReference type="PANTHER" id="PTHR30388:SF6">
    <property type="entry name" value="XANTHINE DEHYDROGENASE SUBUNIT A-RELATED"/>
    <property type="match status" value="1"/>
</dbReference>
<evidence type="ECO:0000259" key="1">
    <source>
        <dbReference type="Pfam" id="PF02625"/>
    </source>
</evidence>
<dbReference type="InterPro" id="IPR003777">
    <property type="entry name" value="XdhC_CoxI"/>
</dbReference>
<evidence type="ECO:0000313" key="3">
    <source>
        <dbReference type="EMBL" id="MET3614722.1"/>
    </source>
</evidence>
<feature type="domain" description="XdhC- CoxI" evidence="1">
    <location>
        <begin position="14"/>
        <end position="66"/>
    </location>
</feature>
<name>A0ABV2J1T6_9HYPH</name>
<organism evidence="3 4">
    <name type="scientific">Rhizobium aquaticum</name>
    <dbReference type="NCBI Taxonomy" id="1549636"/>
    <lineage>
        <taxon>Bacteria</taxon>
        <taxon>Pseudomonadati</taxon>
        <taxon>Pseudomonadota</taxon>
        <taxon>Alphaproteobacteria</taxon>
        <taxon>Hyphomicrobiales</taxon>
        <taxon>Rhizobiaceae</taxon>
        <taxon>Rhizobium/Agrobacterium group</taxon>
        <taxon>Rhizobium</taxon>
    </lineage>
</organism>
<proteinExistence type="predicted"/>
<protein>
    <submittedName>
        <fullName evidence="3">Xanthine dehydrogenase accessory factor</fullName>
    </submittedName>
</protein>